<protein>
    <submittedName>
        <fullName evidence="1">Uncharacterized protein</fullName>
    </submittedName>
</protein>
<name>A0ABR1U431_9PEZI</name>
<evidence type="ECO:0000313" key="1">
    <source>
        <dbReference type="EMBL" id="KAK8053654.1"/>
    </source>
</evidence>
<sequence>MTAIYEEKLQKVAQAVVDGATQFAAARAFRPLDIGPFSVLNRRFRRELDKACAVSNDSHVRKGDFLRAWALTCGQALPEKAINGGYSATGMSPPPSPGIPSR</sequence>
<accession>A0ABR1U431</accession>
<keyword evidence="2" id="KW-1185">Reference proteome</keyword>
<organism evidence="1 2">
    <name type="scientific">Apiospora saccharicola</name>
    <dbReference type="NCBI Taxonomy" id="335842"/>
    <lineage>
        <taxon>Eukaryota</taxon>
        <taxon>Fungi</taxon>
        <taxon>Dikarya</taxon>
        <taxon>Ascomycota</taxon>
        <taxon>Pezizomycotina</taxon>
        <taxon>Sordariomycetes</taxon>
        <taxon>Xylariomycetidae</taxon>
        <taxon>Amphisphaeriales</taxon>
        <taxon>Apiosporaceae</taxon>
        <taxon>Apiospora</taxon>
    </lineage>
</organism>
<dbReference type="EMBL" id="JAQQWM010000008">
    <property type="protein sequence ID" value="KAK8053654.1"/>
    <property type="molecule type" value="Genomic_DNA"/>
</dbReference>
<gene>
    <name evidence="1" type="ORF">PG996_012955</name>
</gene>
<reference evidence="1 2" key="1">
    <citation type="submission" date="2023-01" db="EMBL/GenBank/DDBJ databases">
        <title>Analysis of 21 Apiospora genomes using comparative genomics revels a genus with tremendous synthesis potential of carbohydrate active enzymes and secondary metabolites.</title>
        <authorList>
            <person name="Sorensen T."/>
        </authorList>
    </citation>
    <scope>NUCLEOTIDE SEQUENCE [LARGE SCALE GENOMIC DNA]</scope>
    <source>
        <strain evidence="1 2">CBS 83171</strain>
    </source>
</reference>
<dbReference type="Proteomes" id="UP001446871">
    <property type="component" value="Unassembled WGS sequence"/>
</dbReference>
<proteinExistence type="predicted"/>
<evidence type="ECO:0000313" key="2">
    <source>
        <dbReference type="Proteomes" id="UP001446871"/>
    </source>
</evidence>
<comment type="caution">
    <text evidence="1">The sequence shown here is derived from an EMBL/GenBank/DDBJ whole genome shotgun (WGS) entry which is preliminary data.</text>
</comment>